<feature type="region of interest" description="Disordered" evidence="1">
    <location>
        <begin position="276"/>
        <end position="300"/>
    </location>
</feature>
<sequence>MEDIDSTIAEDFRFPWNHLADFYAVFHKRNPEDETVLDYDCCLSRVHLNDKDLVKLSERKRVVQSADADQLADTVAVMGLSDYEDNDGALTLLETGKETVTTENDEQPLELKADAWAELPKSFGSTKKRDHSKFYRKRKKTIDDAQRWLKNTTFEEYWEDSASYLIYRTWYEDYSSIMNEDDRNTLAKQIEECKPLALIHAHTDDHISKYFGLTKDVKFSTYEELFAKHSEMVMKLAEKDFDLFHVELTSHRCKTFLKKIEKMGFVPGYNKSDIISSGGEATDPYENESPDKKKSKREHERRFPVIYSDDEIFSDIYYDIYDPYAASMSVVLDRKEKSREEDPTVDNPVIANKNDAAESKNESSCASSAEGGTDVSFAFDPVRDAHLVAKNAYDAYRDDE</sequence>
<gene>
    <name evidence="2" type="ORF">GCK32_014186</name>
</gene>
<comment type="caution">
    <text evidence="2">The sequence shown here is derived from an EMBL/GenBank/DDBJ whole genome shotgun (WGS) entry which is preliminary data.</text>
</comment>
<dbReference type="EMBL" id="WIXE01011348">
    <property type="protein sequence ID" value="KAK5976813.1"/>
    <property type="molecule type" value="Genomic_DNA"/>
</dbReference>
<evidence type="ECO:0000256" key="1">
    <source>
        <dbReference type="SAM" id="MobiDB-lite"/>
    </source>
</evidence>
<dbReference type="AlphaFoldDB" id="A0AAN8FX82"/>
<feature type="region of interest" description="Disordered" evidence="1">
    <location>
        <begin position="338"/>
        <end position="373"/>
    </location>
</feature>
<feature type="compositionally biased region" description="Basic and acidic residues" evidence="1">
    <location>
        <begin position="289"/>
        <end position="300"/>
    </location>
</feature>
<organism evidence="2 3">
    <name type="scientific">Trichostrongylus colubriformis</name>
    <name type="common">Black scour worm</name>
    <dbReference type="NCBI Taxonomy" id="6319"/>
    <lineage>
        <taxon>Eukaryota</taxon>
        <taxon>Metazoa</taxon>
        <taxon>Ecdysozoa</taxon>
        <taxon>Nematoda</taxon>
        <taxon>Chromadorea</taxon>
        <taxon>Rhabditida</taxon>
        <taxon>Rhabditina</taxon>
        <taxon>Rhabditomorpha</taxon>
        <taxon>Strongyloidea</taxon>
        <taxon>Trichostrongylidae</taxon>
        <taxon>Trichostrongylus</taxon>
    </lineage>
</organism>
<evidence type="ECO:0000313" key="3">
    <source>
        <dbReference type="Proteomes" id="UP001331761"/>
    </source>
</evidence>
<evidence type="ECO:0000313" key="2">
    <source>
        <dbReference type="EMBL" id="KAK5976813.1"/>
    </source>
</evidence>
<accession>A0AAN8FX82</accession>
<reference evidence="2 3" key="1">
    <citation type="submission" date="2019-10" db="EMBL/GenBank/DDBJ databases">
        <title>Assembly and Annotation for the nematode Trichostrongylus colubriformis.</title>
        <authorList>
            <person name="Martin J."/>
        </authorList>
    </citation>
    <scope>NUCLEOTIDE SEQUENCE [LARGE SCALE GENOMIC DNA]</scope>
    <source>
        <strain evidence="2">G859</strain>
        <tissue evidence="2">Whole worm</tissue>
    </source>
</reference>
<feature type="non-terminal residue" evidence="2">
    <location>
        <position position="400"/>
    </location>
</feature>
<keyword evidence="3" id="KW-1185">Reference proteome</keyword>
<proteinExistence type="predicted"/>
<protein>
    <submittedName>
        <fullName evidence="2">Trimethylguanosine synthase</fullName>
    </submittedName>
</protein>
<dbReference type="Proteomes" id="UP001331761">
    <property type="component" value="Unassembled WGS sequence"/>
</dbReference>
<name>A0AAN8FX82_TRICO</name>